<dbReference type="EMBL" id="LAZR01019297">
    <property type="protein sequence ID" value="KKL93059.1"/>
    <property type="molecule type" value="Genomic_DNA"/>
</dbReference>
<name>A0A0F9G2X4_9ZZZZ</name>
<evidence type="ECO:0000313" key="1">
    <source>
        <dbReference type="EMBL" id="KKL93059.1"/>
    </source>
</evidence>
<protein>
    <recommendedName>
        <fullName evidence="2">Winged helix-turn helix domain-containing protein</fullName>
    </recommendedName>
</protein>
<gene>
    <name evidence="1" type="ORF">LCGC14_1878450</name>
</gene>
<comment type="caution">
    <text evidence="1">The sequence shown here is derived from an EMBL/GenBank/DDBJ whole genome shotgun (WGS) entry which is preliminary data.</text>
</comment>
<accession>A0A0F9G2X4</accession>
<organism evidence="1">
    <name type="scientific">marine sediment metagenome</name>
    <dbReference type="NCBI Taxonomy" id="412755"/>
    <lineage>
        <taxon>unclassified sequences</taxon>
        <taxon>metagenomes</taxon>
        <taxon>ecological metagenomes</taxon>
    </lineage>
</organism>
<reference evidence="1" key="1">
    <citation type="journal article" date="2015" name="Nature">
        <title>Complex archaea that bridge the gap between prokaryotes and eukaryotes.</title>
        <authorList>
            <person name="Spang A."/>
            <person name="Saw J.H."/>
            <person name="Jorgensen S.L."/>
            <person name="Zaremba-Niedzwiedzka K."/>
            <person name="Martijn J."/>
            <person name="Lind A.E."/>
            <person name="van Eijk R."/>
            <person name="Schleper C."/>
            <person name="Guy L."/>
            <person name="Ettema T.J."/>
        </authorList>
    </citation>
    <scope>NUCLEOTIDE SEQUENCE</scope>
</reference>
<dbReference type="AlphaFoldDB" id="A0A0F9G2X4"/>
<evidence type="ECO:0008006" key="2">
    <source>
        <dbReference type="Google" id="ProtNLM"/>
    </source>
</evidence>
<sequence>MEHFEDSKHYYDIIISELLLRMAKFFLPSNEGRYLDEGGEWGKKKIEINPGLKTQVIWRYNSGVGTTKLSRFLASHGIEMSSTTLWRLLVDWGVEVRKRE</sequence>
<proteinExistence type="predicted"/>